<dbReference type="Gene3D" id="3.40.50.300">
    <property type="entry name" value="P-loop containing nucleotide triphosphate hydrolases"/>
    <property type="match status" value="2"/>
</dbReference>
<evidence type="ECO:0000256" key="6">
    <source>
        <dbReference type="ARBA" id="ARBA00022840"/>
    </source>
</evidence>
<feature type="domain" description="Helicase ATP-binding" evidence="14">
    <location>
        <begin position="34"/>
        <end position="202"/>
    </location>
</feature>
<dbReference type="EMBL" id="CP104562">
    <property type="protein sequence ID" value="UXH80584.1"/>
    <property type="molecule type" value="Genomic_DNA"/>
</dbReference>
<evidence type="ECO:0000256" key="10">
    <source>
        <dbReference type="ARBA" id="ARBA00034808"/>
    </source>
</evidence>
<dbReference type="EC" id="5.6.2.4" evidence="10"/>
<keyword evidence="6" id="KW-0067">ATP-binding</keyword>
<reference evidence="16" key="1">
    <citation type="submission" date="2022-10" db="EMBL/GenBank/DDBJ databases">
        <title>Characterization and whole genome sequencing of a new Roseateles species, isolated from fresh water.</title>
        <authorList>
            <person name="Guliayeva D.Y."/>
            <person name="Akhremchuk A.E."/>
            <person name="Sikolenko M.A."/>
            <person name="Valentovich L.N."/>
            <person name="Sidarenka A.V."/>
        </authorList>
    </citation>
    <scope>NUCLEOTIDE SEQUENCE</scope>
    <source>
        <strain evidence="16">BIM B-1768</strain>
    </source>
</reference>
<keyword evidence="17" id="KW-1185">Reference proteome</keyword>
<dbReference type="InterPro" id="IPR032284">
    <property type="entry name" value="RecQ_Zn-bd"/>
</dbReference>
<keyword evidence="3" id="KW-0547">Nucleotide-binding</keyword>
<evidence type="ECO:0000256" key="12">
    <source>
        <dbReference type="ARBA" id="ARBA00044550"/>
    </source>
</evidence>
<keyword evidence="5 16" id="KW-0347">Helicase</keyword>
<dbReference type="GO" id="GO:0003678">
    <property type="term" value="F:DNA helicase activity"/>
    <property type="evidence" value="ECO:0007669"/>
    <property type="project" value="UniProtKB-EC"/>
</dbReference>
<keyword evidence="4 16" id="KW-0378">Hydrolase</keyword>
<evidence type="ECO:0000256" key="5">
    <source>
        <dbReference type="ARBA" id="ARBA00022806"/>
    </source>
</evidence>
<evidence type="ECO:0000313" key="16">
    <source>
        <dbReference type="EMBL" id="UXH80584.1"/>
    </source>
</evidence>
<feature type="compositionally biased region" description="Basic and acidic residues" evidence="13">
    <location>
        <begin position="530"/>
        <end position="551"/>
    </location>
</feature>
<evidence type="ECO:0000256" key="3">
    <source>
        <dbReference type="ARBA" id="ARBA00022741"/>
    </source>
</evidence>
<protein>
    <recommendedName>
        <fullName evidence="11">ATP-dependent DNA helicase RecQ</fullName>
        <ecNumber evidence="10">5.6.2.4</ecNumber>
    </recommendedName>
    <alternativeName>
        <fullName evidence="12">DNA 3'-5' helicase RecQ</fullName>
    </alternativeName>
</protein>
<dbReference type="Pfam" id="PF00270">
    <property type="entry name" value="DEAD"/>
    <property type="match status" value="1"/>
</dbReference>
<dbReference type="PROSITE" id="PS51192">
    <property type="entry name" value="HELICASE_ATP_BIND_1"/>
    <property type="match status" value="1"/>
</dbReference>
<organism evidence="16 17">
    <name type="scientific">Roseateles amylovorans</name>
    <dbReference type="NCBI Taxonomy" id="2978473"/>
    <lineage>
        <taxon>Bacteria</taxon>
        <taxon>Pseudomonadati</taxon>
        <taxon>Pseudomonadota</taxon>
        <taxon>Betaproteobacteria</taxon>
        <taxon>Burkholderiales</taxon>
        <taxon>Sphaerotilaceae</taxon>
        <taxon>Roseateles</taxon>
    </lineage>
</organism>
<comment type="catalytic activity">
    <reaction evidence="9">
        <text>Couples ATP hydrolysis with the unwinding of duplex DNA by translocating in the 3'-5' direction.</text>
        <dbReference type="EC" id="5.6.2.4"/>
    </reaction>
</comment>
<dbReference type="PANTHER" id="PTHR13710">
    <property type="entry name" value="DNA HELICASE RECQ FAMILY MEMBER"/>
    <property type="match status" value="1"/>
</dbReference>
<evidence type="ECO:0000259" key="14">
    <source>
        <dbReference type="PROSITE" id="PS51192"/>
    </source>
</evidence>
<feature type="region of interest" description="Disordered" evidence="13">
    <location>
        <begin position="503"/>
        <end position="558"/>
    </location>
</feature>
<dbReference type="InterPro" id="IPR011545">
    <property type="entry name" value="DEAD/DEAH_box_helicase_dom"/>
</dbReference>
<dbReference type="CDD" id="cd17920">
    <property type="entry name" value="DEXHc_RecQ"/>
    <property type="match status" value="1"/>
</dbReference>
<evidence type="ECO:0000313" key="17">
    <source>
        <dbReference type="Proteomes" id="UP001064933"/>
    </source>
</evidence>
<feature type="domain" description="Helicase C-terminal" evidence="15">
    <location>
        <begin position="229"/>
        <end position="399"/>
    </location>
</feature>
<sequence length="660" mass="71627">MSFRPGRLPSARTLQQQLRRFGLRRWRAGQQEVVERVLRGLNTLAVMPTGAGKSLCYQLPASLLPGRTVVVSPLIALMEDQCRRLEAIGLSAAQLHSGLDAATLARESAAALDGSARVVMITPERLADADWLAALQAHPTDLLVVDEAHCIAEWGHDFRPAFLQLGEAVKALGKPTVLALTATASDEVIAEIAEQLNIPRSGRLVAGSYRPNLHYRVEPLADDEDKCRRLLALLQAPPDQAAPGASIVYTATVKAAEAVHAKLRDSGIEATLYHGRLRASLRHAAQDAFMTGQASVMVATNAFGLGIDKAEIRQVIHYQLPAGLDVYYQESGRAGRDGLRADNTLLFVPSDRAVQQFFLNGRYPVPEDAQAVLNALATTAPDPAGWTLDALRDRLKRPLNKLRVLCGLLRREGWVAVNDQGHWQLTDRTDHDLAELTDALRRYEDKAALDHRRLEQMVFYAQSGLCRWRVMLEAFGESDGFDRCHGCDNCTRMDQHEQALQRAATAGAAQAEHLQDSDSDAAQEATSATNKDRRGDANRAASREASSESSRESTPAAKPVPIAPVFDIGEMVRVPRYGLGRVVAASKDSVTVAFGDAAQPPAEAPQASTIGQIGMDAAEAVTGLAVASRRSDQKSAETRTFLPAYVRKARPRAPRTPKAA</sequence>
<dbReference type="Pfam" id="PF16124">
    <property type="entry name" value="RecQ_Zn_bind"/>
    <property type="match status" value="1"/>
</dbReference>
<dbReference type="NCBIfam" id="TIGR00614">
    <property type="entry name" value="recQ_fam"/>
    <property type="match status" value="1"/>
</dbReference>
<gene>
    <name evidence="16" type="ORF">N4261_12210</name>
</gene>
<comment type="similarity">
    <text evidence="1">Belongs to the helicase family. RecQ subfamily.</text>
</comment>
<evidence type="ECO:0000256" key="2">
    <source>
        <dbReference type="ARBA" id="ARBA00022723"/>
    </source>
</evidence>
<keyword evidence="7" id="KW-0238">DNA-binding</keyword>
<dbReference type="RefSeq" id="WP_261760401.1">
    <property type="nucleotide sequence ID" value="NZ_CP104562.2"/>
</dbReference>
<evidence type="ECO:0000256" key="8">
    <source>
        <dbReference type="ARBA" id="ARBA00023235"/>
    </source>
</evidence>
<dbReference type="Pfam" id="PF00271">
    <property type="entry name" value="Helicase_C"/>
    <property type="match status" value="1"/>
</dbReference>
<proteinExistence type="inferred from homology"/>
<evidence type="ECO:0000256" key="4">
    <source>
        <dbReference type="ARBA" id="ARBA00022801"/>
    </source>
</evidence>
<dbReference type="PANTHER" id="PTHR13710:SF105">
    <property type="entry name" value="ATP-DEPENDENT DNA HELICASE Q1"/>
    <property type="match status" value="1"/>
</dbReference>
<dbReference type="InterPro" id="IPR014001">
    <property type="entry name" value="Helicase_ATP-bd"/>
</dbReference>
<dbReference type="Proteomes" id="UP001064933">
    <property type="component" value="Chromosome"/>
</dbReference>
<dbReference type="GO" id="GO:0016787">
    <property type="term" value="F:hydrolase activity"/>
    <property type="evidence" value="ECO:0007669"/>
    <property type="project" value="UniProtKB-KW"/>
</dbReference>
<dbReference type="PROSITE" id="PS51194">
    <property type="entry name" value="HELICASE_CTER"/>
    <property type="match status" value="1"/>
</dbReference>
<name>A0ABY6B6N2_9BURK</name>
<dbReference type="SUPFAM" id="SSF52540">
    <property type="entry name" value="P-loop containing nucleoside triphosphate hydrolases"/>
    <property type="match status" value="1"/>
</dbReference>
<evidence type="ECO:0000256" key="7">
    <source>
        <dbReference type="ARBA" id="ARBA00023125"/>
    </source>
</evidence>
<dbReference type="SMART" id="SM00487">
    <property type="entry name" value="DEXDc"/>
    <property type="match status" value="1"/>
</dbReference>
<keyword evidence="2" id="KW-0479">Metal-binding</keyword>
<keyword evidence="8" id="KW-0413">Isomerase</keyword>
<accession>A0ABY6B6N2</accession>
<evidence type="ECO:0000256" key="1">
    <source>
        <dbReference type="ARBA" id="ARBA00005446"/>
    </source>
</evidence>
<evidence type="ECO:0000256" key="13">
    <source>
        <dbReference type="SAM" id="MobiDB-lite"/>
    </source>
</evidence>
<dbReference type="InterPro" id="IPR001650">
    <property type="entry name" value="Helicase_C-like"/>
</dbReference>
<evidence type="ECO:0000256" key="11">
    <source>
        <dbReference type="ARBA" id="ARBA00044535"/>
    </source>
</evidence>
<evidence type="ECO:0000256" key="9">
    <source>
        <dbReference type="ARBA" id="ARBA00034617"/>
    </source>
</evidence>
<evidence type="ECO:0000259" key="15">
    <source>
        <dbReference type="PROSITE" id="PS51194"/>
    </source>
</evidence>
<dbReference type="InterPro" id="IPR004589">
    <property type="entry name" value="DNA_helicase_ATP-dep_RecQ"/>
</dbReference>
<dbReference type="SMART" id="SM00490">
    <property type="entry name" value="HELICc"/>
    <property type="match status" value="1"/>
</dbReference>
<dbReference type="InterPro" id="IPR027417">
    <property type="entry name" value="P-loop_NTPase"/>
</dbReference>